<evidence type="ECO:0000256" key="2">
    <source>
        <dbReference type="ARBA" id="ARBA00022516"/>
    </source>
</evidence>
<dbReference type="InterPro" id="IPR000438">
    <property type="entry name" value="Acetyl_CoA_COase_Trfase_b_su"/>
</dbReference>
<feature type="binding site" evidence="13">
    <location>
        <position position="46"/>
    </location>
    <ligand>
        <name>Zn(2+)</name>
        <dbReference type="ChEBI" id="CHEBI:29105"/>
    </ligand>
</feature>
<evidence type="ECO:0000313" key="15">
    <source>
        <dbReference type="EMBL" id="QPJ66146.1"/>
    </source>
</evidence>
<comment type="cofactor">
    <cofactor evidence="13">
        <name>Zn(2+)</name>
        <dbReference type="ChEBI" id="CHEBI:29105"/>
    </cofactor>
    <text evidence="13">Binds 1 zinc ion per subunit.</text>
</comment>
<comment type="catalytic activity">
    <reaction evidence="13">
        <text>N(6)-carboxybiotinyl-L-lysyl-[protein] + acetyl-CoA = N(6)-biotinyl-L-lysyl-[protein] + malonyl-CoA</text>
        <dbReference type="Rhea" id="RHEA:54728"/>
        <dbReference type="Rhea" id="RHEA-COMP:10505"/>
        <dbReference type="Rhea" id="RHEA-COMP:10506"/>
        <dbReference type="ChEBI" id="CHEBI:57288"/>
        <dbReference type="ChEBI" id="CHEBI:57384"/>
        <dbReference type="ChEBI" id="CHEBI:83144"/>
        <dbReference type="ChEBI" id="CHEBI:83145"/>
        <dbReference type="EC" id="2.1.3.15"/>
    </reaction>
</comment>
<dbReference type="InterPro" id="IPR034733">
    <property type="entry name" value="AcCoA_carboxyl_beta"/>
</dbReference>
<dbReference type="EMBL" id="CP048620">
    <property type="protein sequence ID" value="QPJ66146.1"/>
    <property type="molecule type" value="Genomic_DNA"/>
</dbReference>
<evidence type="ECO:0000256" key="11">
    <source>
        <dbReference type="ARBA" id="ARBA00023160"/>
    </source>
</evidence>
<keyword evidence="13" id="KW-0963">Cytoplasm</keyword>
<keyword evidence="2 13" id="KW-0444">Lipid biosynthesis</keyword>
<evidence type="ECO:0000256" key="7">
    <source>
        <dbReference type="ARBA" id="ARBA00022832"/>
    </source>
</evidence>
<name>A0A7T0C404_9BACT</name>
<dbReference type="GO" id="GO:2001295">
    <property type="term" value="P:malonyl-CoA biosynthetic process"/>
    <property type="evidence" value="ECO:0007669"/>
    <property type="project" value="UniProtKB-UniRule"/>
</dbReference>
<evidence type="ECO:0000256" key="6">
    <source>
        <dbReference type="ARBA" id="ARBA00022771"/>
    </source>
</evidence>
<comment type="subcellular location">
    <subcellularLocation>
        <location evidence="1 13">Cytoplasm</location>
    </subcellularLocation>
</comment>
<organism evidence="15 16">
    <name type="scientific">Candidatus Nitrohelix vancouverensis</name>
    <dbReference type="NCBI Taxonomy" id="2705534"/>
    <lineage>
        <taxon>Bacteria</taxon>
        <taxon>Pseudomonadati</taxon>
        <taxon>Nitrospinota/Tectimicrobiota group</taxon>
        <taxon>Nitrospinota</taxon>
        <taxon>Nitrospinia</taxon>
        <taxon>Nitrospinales</taxon>
        <taxon>Nitrospinaceae</taxon>
        <taxon>Candidatus Nitrohelix</taxon>
    </lineage>
</organism>
<dbReference type="Pfam" id="PF01039">
    <property type="entry name" value="Carboxyl_trans"/>
    <property type="match status" value="1"/>
</dbReference>
<keyword evidence="8 13" id="KW-0862">Zinc</keyword>
<dbReference type="Proteomes" id="UP000594464">
    <property type="component" value="Chromosome"/>
</dbReference>
<keyword evidence="5 13" id="KW-0547">Nucleotide-binding</keyword>
<evidence type="ECO:0000313" key="16">
    <source>
        <dbReference type="Proteomes" id="UP000594464"/>
    </source>
</evidence>
<feature type="binding site" evidence="13">
    <location>
        <position position="30"/>
    </location>
    <ligand>
        <name>Zn(2+)</name>
        <dbReference type="ChEBI" id="CHEBI:29105"/>
    </ligand>
</feature>
<dbReference type="GO" id="GO:0009317">
    <property type="term" value="C:acetyl-CoA carboxylase complex"/>
    <property type="evidence" value="ECO:0007669"/>
    <property type="project" value="InterPro"/>
</dbReference>
<dbReference type="PANTHER" id="PTHR42995:SF5">
    <property type="entry name" value="ACETYL-COENZYME A CARBOXYLASE CARBOXYL TRANSFERASE SUBUNIT BETA, CHLOROPLASTIC"/>
    <property type="match status" value="1"/>
</dbReference>
<feature type="binding site" evidence="13">
    <location>
        <position position="49"/>
    </location>
    <ligand>
        <name>Zn(2+)</name>
        <dbReference type="ChEBI" id="CHEBI:29105"/>
    </ligand>
</feature>
<dbReference type="KEGG" id="nva:G3M78_12370"/>
<evidence type="ECO:0000256" key="1">
    <source>
        <dbReference type="ARBA" id="ARBA00004496"/>
    </source>
</evidence>
<comment type="subunit">
    <text evidence="13">Acetyl-CoA carboxylase is a heterohexamer composed of biotin carboxyl carrier protein (AccB), biotin carboxylase (AccC) and two subunits each of ACCase subunit alpha (AccA) and ACCase subunit beta (AccD).</text>
</comment>
<comment type="similarity">
    <text evidence="13">Belongs to the AccD/PCCB family.</text>
</comment>
<dbReference type="InterPro" id="IPR041010">
    <property type="entry name" value="Znf-ACC"/>
</dbReference>
<feature type="zinc finger region" description="C4-type" evidence="13">
    <location>
        <begin position="27"/>
        <end position="49"/>
    </location>
</feature>
<evidence type="ECO:0000256" key="3">
    <source>
        <dbReference type="ARBA" id="ARBA00022679"/>
    </source>
</evidence>
<dbReference type="AlphaFoldDB" id="A0A7T0C404"/>
<keyword evidence="11 13" id="KW-0275">Fatty acid biosynthesis</keyword>
<reference evidence="16" key="1">
    <citation type="submission" date="2020-02" db="EMBL/GenBank/DDBJ databases">
        <title>Genomic and physiological characterization of two novel Nitrospinaceae genera.</title>
        <authorList>
            <person name="Mueller A.J."/>
            <person name="Jung M.-Y."/>
            <person name="Strachan C.R."/>
            <person name="Herbold C.W."/>
            <person name="Kirkegaard R.H."/>
            <person name="Daims H."/>
        </authorList>
    </citation>
    <scope>NUCLEOTIDE SEQUENCE [LARGE SCALE GENOMIC DNA]</scope>
</reference>
<evidence type="ECO:0000259" key="14">
    <source>
        <dbReference type="PROSITE" id="PS50980"/>
    </source>
</evidence>
<keyword evidence="9 13" id="KW-0067">ATP-binding</keyword>
<dbReference type="InterPro" id="IPR011762">
    <property type="entry name" value="COA_CT_N"/>
</dbReference>
<dbReference type="HAMAP" id="MF_01395">
    <property type="entry name" value="AcetylCoA_CT_beta"/>
    <property type="match status" value="1"/>
</dbReference>
<dbReference type="GO" id="GO:0016743">
    <property type="term" value="F:carboxyl- or carbamoyltransferase activity"/>
    <property type="evidence" value="ECO:0007669"/>
    <property type="project" value="UniProtKB-UniRule"/>
</dbReference>
<dbReference type="GO" id="GO:0008270">
    <property type="term" value="F:zinc ion binding"/>
    <property type="evidence" value="ECO:0007669"/>
    <property type="project" value="UniProtKB-UniRule"/>
</dbReference>
<dbReference type="NCBIfam" id="TIGR00515">
    <property type="entry name" value="accD"/>
    <property type="match status" value="1"/>
</dbReference>
<dbReference type="GO" id="GO:0003989">
    <property type="term" value="F:acetyl-CoA carboxylase activity"/>
    <property type="evidence" value="ECO:0007669"/>
    <property type="project" value="InterPro"/>
</dbReference>
<feature type="binding site" evidence="13">
    <location>
        <position position="27"/>
    </location>
    <ligand>
        <name>Zn(2+)</name>
        <dbReference type="ChEBI" id="CHEBI:29105"/>
    </ligand>
</feature>
<dbReference type="SUPFAM" id="SSF52096">
    <property type="entry name" value="ClpP/crotonase"/>
    <property type="match status" value="1"/>
</dbReference>
<gene>
    <name evidence="13" type="primary">accD</name>
    <name evidence="15" type="ORF">G3M78_12370</name>
</gene>
<accession>A0A7T0C404</accession>
<comment type="pathway">
    <text evidence="13">Lipid metabolism; malonyl-CoA biosynthesis; malonyl-CoA from acetyl-CoA: step 1/1.</text>
</comment>
<dbReference type="Gene3D" id="3.90.226.10">
    <property type="entry name" value="2-enoyl-CoA Hydratase, Chain A, domain 1"/>
    <property type="match status" value="1"/>
</dbReference>
<dbReference type="GO" id="GO:0005524">
    <property type="term" value="F:ATP binding"/>
    <property type="evidence" value="ECO:0007669"/>
    <property type="project" value="UniProtKB-KW"/>
</dbReference>
<keyword evidence="4 13" id="KW-0479">Metal-binding</keyword>
<dbReference type="PRINTS" id="PR01070">
    <property type="entry name" value="ACCCTRFRASEB"/>
</dbReference>
<evidence type="ECO:0000256" key="5">
    <source>
        <dbReference type="ARBA" id="ARBA00022741"/>
    </source>
</evidence>
<evidence type="ECO:0000256" key="9">
    <source>
        <dbReference type="ARBA" id="ARBA00022840"/>
    </source>
</evidence>
<sequence>MSWFDKIISKTSVGIKSTKPDEIWIECSKCKEQIYTAEFEENLKVCPKCDHHYRLTSRERIHLLTEQGSFKEHDADLISADPLKFKDKKKYKDRIKATLKKGISNDAIVSGTGRLNDHEVELCVFEFNFMGGSMGSVVGEKITRGIERALKNESAMIIVNCSGGARMQEGILSLMQMAKTASALKRLADQHIPYISILTDPTTGGVSASFAMLGDIIIAEPGALVGFAGPRVIEQTIQQKLPKGFQTAEFLLDHGLIDQVVHRRTMKNTLNNLLSHLKNTPIPSQLQPASQS</sequence>
<protein>
    <recommendedName>
        <fullName evidence="13">Acetyl-coenzyme A carboxylase carboxyl transferase subunit beta</fullName>
        <shortName evidence="13">ACCase subunit beta</shortName>
        <shortName evidence="13">Acetyl-CoA carboxylase carboxyltransferase subunit beta</shortName>
        <ecNumber evidence="13">2.1.3.15</ecNumber>
    </recommendedName>
</protein>
<evidence type="ECO:0000256" key="13">
    <source>
        <dbReference type="HAMAP-Rule" id="MF_01395"/>
    </source>
</evidence>
<dbReference type="UniPathway" id="UPA00655">
    <property type="reaction ID" value="UER00711"/>
</dbReference>
<keyword evidence="10 13" id="KW-0443">Lipid metabolism</keyword>
<keyword evidence="15" id="KW-0436">Ligase</keyword>
<keyword evidence="3 13" id="KW-0808">Transferase</keyword>
<dbReference type="InterPro" id="IPR029045">
    <property type="entry name" value="ClpP/crotonase-like_dom_sf"/>
</dbReference>
<keyword evidence="6 13" id="KW-0863">Zinc-finger</keyword>
<evidence type="ECO:0000256" key="10">
    <source>
        <dbReference type="ARBA" id="ARBA00023098"/>
    </source>
</evidence>
<dbReference type="PANTHER" id="PTHR42995">
    <property type="entry name" value="ACETYL-COENZYME A CARBOXYLASE CARBOXYL TRANSFERASE SUBUNIT BETA, CHLOROPLASTIC"/>
    <property type="match status" value="1"/>
</dbReference>
<dbReference type="GO" id="GO:0006633">
    <property type="term" value="P:fatty acid biosynthetic process"/>
    <property type="evidence" value="ECO:0007669"/>
    <property type="project" value="UniProtKB-KW"/>
</dbReference>
<dbReference type="PROSITE" id="PS50980">
    <property type="entry name" value="COA_CT_NTER"/>
    <property type="match status" value="1"/>
</dbReference>
<evidence type="ECO:0000256" key="8">
    <source>
        <dbReference type="ARBA" id="ARBA00022833"/>
    </source>
</evidence>
<evidence type="ECO:0000256" key="12">
    <source>
        <dbReference type="ARBA" id="ARBA00025280"/>
    </source>
</evidence>
<dbReference type="EC" id="2.1.3.15" evidence="13"/>
<feature type="domain" description="CoA carboxyltransferase N-terminal" evidence="14">
    <location>
        <begin position="23"/>
        <end position="292"/>
    </location>
</feature>
<evidence type="ECO:0000256" key="4">
    <source>
        <dbReference type="ARBA" id="ARBA00022723"/>
    </source>
</evidence>
<comment type="function">
    <text evidence="12 13">Component of the acetyl coenzyme A carboxylase (ACC) complex. Biotin carboxylase (BC) catalyzes the carboxylation of biotin on its carrier protein (BCCP) and then the CO(2) group is transferred by the transcarboxylase to acetyl-CoA to form malonyl-CoA.</text>
</comment>
<dbReference type="Pfam" id="PF17848">
    <property type="entry name" value="Zn_ribbon_ACC"/>
    <property type="match status" value="1"/>
</dbReference>
<keyword evidence="7 13" id="KW-0276">Fatty acid metabolism</keyword>
<proteinExistence type="inferred from homology"/>